<evidence type="ECO:0000313" key="5">
    <source>
        <dbReference type="EMBL" id="RSM06217.1"/>
    </source>
</evidence>
<protein>
    <recommendedName>
        <fullName evidence="3">Carboxylic ester hydrolase</fullName>
        <ecNumber evidence="3">3.1.1.-</ecNumber>
    </recommendedName>
</protein>
<dbReference type="Gene3D" id="3.40.50.1820">
    <property type="entry name" value="alpha/beta hydrolase"/>
    <property type="match status" value="1"/>
</dbReference>
<dbReference type="SUPFAM" id="SSF53474">
    <property type="entry name" value="alpha/beta-Hydrolases"/>
    <property type="match status" value="1"/>
</dbReference>
<dbReference type="PANTHER" id="PTHR43918">
    <property type="entry name" value="ACETYLCHOLINESTERASE"/>
    <property type="match status" value="1"/>
</dbReference>
<evidence type="ECO:0000256" key="3">
    <source>
        <dbReference type="RuleBase" id="RU361235"/>
    </source>
</evidence>
<dbReference type="PROSITE" id="PS00941">
    <property type="entry name" value="CARBOXYLESTERASE_B_2"/>
    <property type="match status" value="1"/>
</dbReference>
<dbReference type="PANTHER" id="PTHR43918:SF4">
    <property type="entry name" value="CARBOXYLIC ESTER HYDROLASE"/>
    <property type="match status" value="1"/>
</dbReference>
<feature type="domain" description="Carboxylesterase type B" evidence="4">
    <location>
        <begin position="31"/>
        <end position="541"/>
    </location>
</feature>
<accession>A0A428TVX6</accession>
<gene>
    <name evidence="5" type="ORF">CEP52_005852</name>
</gene>
<dbReference type="EMBL" id="NKCK01000047">
    <property type="protein sequence ID" value="RSM06217.1"/>
    <property type="molecule type" value="Genomic_DNA"/>
</dbReference>
<dbReference type="InterPro" id="IPR019826">
    <property type="entry name" value="Carboxylesterase_B_AS"/>
</dbReference>
<evidence type="ECO:0000256" key="2">
    <source>
        <dbReference type="ARBA" id="ARBA00022801"/>
    </source>
</evidence>
<name>A0A428TVX6_9HYPO</name>
<organism evidence="5 6">
    <name type="scientific">Fusarium oligoseptatum</name>
    <dbReference type="NCBI Taxonomy" id="2604345"/>
    <lineage>
        <taxon>Eukaryota</taxon>
        <taxon>Fungi</taxon>
        <taxon>Dikarya</taxon>
        <taxon>Ascomycota</taxon>
        <taxon>Pezizomycotina</taxon>
        <taxon>Sordariomycetes</taxon>
        <taxon>Hypocreomycetidae</taxon>
        <taxon>Hypocreales</taxon>
        <taxon>Nectriaceae</taxon>
        <taxon>Fusarium</taxon>
        <taxon>Fusarium solani species complex</taxon>
    </lineage>
</organism>
<feature type="signal peptide" evidence="3">
    <location>
        <begin position="1"/>
        <end position="19"/>
    </location>
</feature>
<feature type="chain" id="PRO_5018813089" description="Carboxylic ester hydrolase" evidence="3">
    <location>
        <begin position="20"/>
        <end position="574"/>
    </location>
</feature>
<keyword evidence="2 3" id="KW-0378">Hydrolase</keyword>
<keyword evidence="3" id="KW-0732">Signal</keyword>
<evidence type="ECO:0000256" key="1">
    <source>
        <dbReference type="ARBA" id="ARBA00005964"/>
    </source>
</evidence>
<dbReference type="AlphaFoldDB" id="A0A428TVX6"/>
<evidence type="ECO:0000259" key="4">
    <source>
        <dbReference type="Pfam" id="PF00135"/>
    </source>
</evidence>
<dbReference type="InterPro" id="IPR050654">
    <property type="entry name" value="AChE-related_enzymes"/>
</dbReference>
<dbReference type="Pfam" id="PF00135">
    <property type="entry name" value="COesterase"/>
    <property type="match status" value="1"/>
</dbReference>
<proteinExistence type="inferred from homology"/>
<sequence>MWQAWAFLAATLLITPSSADKYTPPVGRARNGSYHGVYNQHYGVESFLGVPFAQPPVADLRLRPPQSLNSSWHGVRDATEYGDACVGYGDDTELVADDHVSEDCLTLNIIRPAGTADCSNLPVLVWIYGGGFYAGTSRDQRYNMTFIVEHSLRMGKPIMAVSINYRLSGYGFLYSDEIAKAGLANLGLRDQRMALHWIQENIAGFGGNPDKVTIWGESAGALSVGYQLRAFNGRDDKLFHHAMADSGAIMGLGLGAAITQDIVKKVYHNVTETLGCHASADQLKCLRAVPADKFKDVIGASLTIPSGGRLAYQPLVDGDFVAVSGIRQLKEGAFVKVPFIIGDNTDEGTTFSPFGINTEVDLRSFLSELEFSEQDVSTLLELYPAGSTDLILHNLEPWNSTIGAQWSRVSPIIGDLLFIAPRHFSTRAWVKASDAPLYNFRHDATPNGVPKVWSATHFMEAPFFFHSTDGVGYPDISAPFLGPNPFDNLPKAASALADTMCAMLVSFVHTGDPNTFSDASVKWPRFTAQEKKRILFASNFTTQIETDSIRTRQHEFIVSKYEGSSYSWSQIHLG</sequence>
<reference evidence="5 6" key="1">
    <citation type="submission" date="2017-06" db="EMBL/GenBank/DDBJ databases">
        <title>Comparative genomic analysis of Ambrosia Fusariam Clade fungi.</title>
        <authorList>
            <person name="Stajich J.E."/>
            <person name="Carrillo J."/>
            <person name="Kijimoto T."/>
            <person name="Eskalen A."/>
            <person name="O'Donnell K."/>
            <person name="Kasson M."/>
        </authorList>
    </citation>
    <scope>NUCLEOTIDE SEQUENCE [LARGE SCALE GENOMIC DNA]</scope>
    <source>
        <strain evidence="5 6">NRRL62579</strain>
    </source>
</reference>
<keyword evidence="6" id="KW-1185">Reference proteome</keyword>
<dbReference type="InterPro" id="IPR029058">
    <property type="entry name" value="AB_hydrolase_fold"/>
</dbReference>
<dbReference type="Proteomes" id="UP000287144">
    <property type="component" value="Unassembled WGS sequence"/>
</dbReference>
<dbReference type="EC" id="3.1.1.-" evidence="3"/>
<dbReference type="PROSITE" id="PS00122">
    <property type="entry name" value="CARBOXYLESTERASE_B_1"/>
    <property type="match status" value="1"/>
</dbReference>
<dbReference type="InterPro" id="IPR002018">
    <property type="entry name" value="CarbesteraseB"/>
</dbReference>
<evidence type="ECO:0000313" key="6">
    <source>
        <dbReference type="Proteomes" id="UP000287144"/>
    </source>
</evidence>
<dbReference type="STRING" id="1325735.A0A428TVX6"/>
<dbReference type="GO" id="GO:0052689">
    <property type="term" value="F:carboxylic ester hydrolase activity"/>
    <property type="evidence" value="ECO:0007669"/>
    <property type="project" value="TreeGrafter"/>
</dbReference>
<dbReference type="InterPro" id="IPR019819">
    <property type="entry name" value="Carboxylesterase_B_CS"/>
</dbReference>
<comment type="caution">
    <text evidence="5">The sequence shown here is derived from an EMBL/GenBank/DDBJ whole genome shotgun (WGS) entry which is preliminary data.</text>
</comment>
<comment type="similarity">
    <text evidence="1 3">Belongs to the type-B carboxylesterase/lipase family.</text>
</comment>